<name>A0ABS2R1V9_9BACI</name>
<protein>
    <submittedName>
        <fullName evidence="2">Diamine N-acetyltransferase</fullName>
        <ecNumber evidence="2">2.3.1.57</ecNumber>
    </submittedName>
</protein>
<organism evidence="2 3">
    <name type="scientific">Siminovitchia thermophila</name>
    <dbReference type="NCBI Taxonomy" id="1245522"/>
    <lineage>
        <taxon>Bacteria</taxon>
        <taxon>Bacillati</taxon>
        <taxon>Bacillota</taxon>
        <taxon>Bacilli</taxon>
        <taxon>Bacillales</taxon>
        <taxon>Bacillaceae</taxon>
        <taxon>Siminovitchia</taxon>
    </lineage>
</organism>
<keyword evidence="3" id="KW-1185">Reference proteome</keyword>
<dbReference type="EMBL" id="JAFBFH010000002">
    <property type="protein sequence ID" value="MBM7713375.1"/>
    <property type="molecule type" value="Genomic_DNA"/>
</dbReference>
<proteinExistence type="predicted"/>
<dbReference type="RefSeq" id="WP_077114260.1">
    <property type="nucleotide sequence ID" value="NZ_JAFBFH010000002.1"/>
</dbReference>
<dbReference type="GO" id="GO:0004145">
    <property type="term" value="F:diamine N-acetyltransferase activity"/>
    <property type="evidence" value="ECO:0007669"/>
    <property type="project" value="UniProtKB-EC"/>
</dbReference>
<sequence>MISLKLIDESNWEDCIELKPKQEQEVFIASNLYSIAESKFFPNLEIKAIYYEEKMIGFAMYGLDSDDGNYWIYRFMIDERFQGRGYGKSAMKLVIQDIESREDRTDVIWLGYHVNNEQGRKLYASLGFQEAGIADWGEMLAKYSFR</sequence>
<evidence type="ECO:0000259" key="1">
    <source>
        <dbReference type="PROSITE" id="PS51186"/>
    </source>
</evidence>
<feature type="domain" description="N-acetyltransferase" evidence="1">
    <location>
        <begin position="2"/>
        <end position="146"/>
    </location>
</feature>
<dbReference type="PROSITE" id="PS51186">
    <property type="entry name" value="GNAT"/>
    <property type="match status" value="1"/>
</dbReference>
<accession>A0ABS2R1V9</accession>
<evidence type="ECO:0000313" key="3">
    <source>
        <dbReference type="Proteomes" id="UP000823485"/>
    </source>
</evidence>
<dbReference type="Gene3D" id="3.40.630.30">
    <property type="match status" value="1"/>
</dbReference>
<dbReference type="InterPro" id="IPR000182">
    <property type="entry name" value="GNAT_dom"/>
</dbReference>
<dbReference type="EC" id="2.3.1.57" evidence="2"/>
<dbReference type="Pfam" id="PF00583">
    <property type="entry name" value="Acetyltransf_1"/>
    <property type="match status" value="1"/>
</dbReference>
<evidence type="ECO:0000313" key="2">
    <source>
        <dbReference type="EMBL" id="MBM7713375.1"/>
    </source>
</evidence>
<dbReference type="Proteomes" id="UP000823485">
    <property type="component" value="Unassembled WGS sequence"/>
</dbReference>
<comment type="caution">
    <text evidence="2">The sequence shown here is derived from an EMBL/GenBank/DDBJ whole genome shotgun (WGS) entry which is preliminary data.</text>
</comment>
<reference evidence="2 3" key="1">
    <citation type="submission" date="2021-01" db="EMBL/GenBank/DDBJ databases">
        <title>Genomic Encyclopedia of Type Strains, Phase IV (KMG-IV): sequencing the most valuable type-strain genomes for metagenomic binning, comparative biology and taxonomic classification.</title>
        <authorList>
            <person name="Goeker M."/>
        </authorList>
    </citation>
    <scope>NUCLEOTIDE SEQUENCE [LARGE SCALE GENOMIC DNA]</scope>
    <source>
        <strain evidence="2 3">DSM 105453</strain>
    </source>
</reference>
<gene>
    <name evidence="2" type="ORF">JOC94_000343</name>
</gene>
<dbReference type="CDD" id="cd04301">
    <property type="entry name" value="NAT_SF"/>
    <property type="match status" value="1"/>
</dbReference>
<dbReference type="InterPro" id="IPR016181">
    <property type="entry name" value="Acyl_CoA_acyltransferase"/>
</dbReference>
<dbReference type="SUPFAM" id="SSF55729">
    <property type="entry name" value="Acyl-CoA N-acyltransferases (Nat)"/>
    <property type="match status" value="1"/>
</dbReference>
<keyword evidence="2" id="KW-0012">Acyltransferase</keyword>
<keyword evidence="2" id="KW-0808">Transferase</keyword>